<reference evidence="3 4" key="1">
    <citation type="submission" date="2018-01" db="EMBL/GenBank/DDBJ databases">
        <title>Draft genome of the strawberry crown rot pathogen Phytophthora cactorum.</title>
        <authorList>
            <person name="Armitage A.D."/>
            <person name="Lysoe E."/>
            <person name="Nellist C.F."/>
            <person name="Harrison R.J."/>
            <person name="Brurberg M.B."/>
        </authorList>
    </citation>
    <scope>NUCLEOTIDE SEQUENCE [LARGE SCALE GENOMIC DNA]</scope>
    <source>
        <strain evidence="3 4">10300</strain>
    </source>
</reference>
<evidence type="ECO:0000313" key="3">
    <source>
        <dbReference type="EMBL" id="RAW28437.1"/>
    </source>
</evidence>
<evidence type="ECO:0000313" key="4">
    <source>
        <dbReference type="Proteomes" id="UP000251314"/>
    </source>
</evidence>
<evidence type="ECO:0000313" key="2">
    <source>
        <dbReference type="EMBL" id="KAG3224828.1"/>
    </source>
</evidence>
<comment type="caution">
    <text evidence="3">The sequence shown here is derived from an EMBL/GenBank/DDBJ whole genome shotgun (WGS) entry which is preliminary data.</text>
</comment>
<name>A0A329RUH5_9STRA</name>
<accession>A0A329RUH5</accession>
<organism evidence="3 4">
    <name type="scientific">Phytophthora cactorum</name>
    <dbReference type="NCBI Taxonomy" id="29920"/>
    <lineage>
        <taxon>Eukaryota</taxon>
        <taxon>Sar</taxon>
        <taxon>Stramenopiles</taxon>
        <taxon>Oomycota</taxon>
        <taxon>Peronosporomycetes</taxon>
        <taxon>Peronosporales</taxon>
        <taxon>Peronosporaceae</taxon>
        <taxon>Phytophthora</taxon>
    </lineage>
</organism>
<dbReference type="Proteomes" id="UP000760860">
    <property type="component" value="Unassembled WGS sequence"/>
</dbReference>
<dbReference type="Proteomes" id="UP000251314">
    <property type="component" value="Unassembled WGS sequence"/>
</dbReference>
<reference evidence="1" key="2">
    <citation type="submission" date="2018-10" db="EMBL/GenBank/DDBJ databases">
        <title>Effector identification in a new, highly contiguous assembly of the strawberry crown rot pathogen Phytophthora cactorum.</title>
        <authorList>
            <person name="Armitage A.D."/>
            <person name="Nellist C.F."/>
            <person name="Bates H."/>
            <person name="Vickerstaff R.J."/>
            <person name="Harrison R.J."/>
        </authorList>
    </citation>
    <scope>NUCLEOTIDE SEQUENCE</scope>
    <source>
        <strain evidence="1">P415</strain>
        <strain evidence="2">P421</strain>
    </source>
</reference>
<dbReference type="VEuPathDB" id="FungiDB:PC110_g15184"/>
<proteinExistence type="predicted"/>
<dbReference type="Proteomes" id="UP000697107">
    <property type="component" value="Unassembled WGS sequence"/>
</dbReference>
<dbReference type="EMBL" id="MJFZ01000488">
    <property type="protein sequence ID" value="RAW28437.1"/>
    <property type="molecule type" value="Genomic_DNA"/>
</dbReference>
<gene>
    <name evidence="3" type="ORF">PC110_g15184</name>
    <name evidence="1" type="ORF">PC118_g5430</name>
    <name evidence="2" type="ORF">PC129_g4538</name>
</gene>
<protein>
    <submittedName>
        <fullName evidence="3">Uncharacterized protein</fullName>
    </submittedName>
</protein>
<keyword evidence="4" id="KW-1185">Reference proteome</keyword>
<dbReference type="OrthoDB" id="10271936at2759"/>
<dbReference type="EMBL" id="RCMV01000100">
    <property type="protein sequence ID" value="KAG3224828.1"/>
    <property type="molecule type" value="Genomic_DNA"/>
</dbReference>
<sequence>MEVDACVDHLLFLQQSAEDKFVAKVERVGVRYNKSYGGKMTTLATFATHHACNLVEKQYNVRLRVDCKVTPDEVSPICMTLTRGDICCQCLGM</sequence>
<evidence type="ECO:0000313" key="1">
    <source>
        <dbReference type="EMBL" id="KAG2990742.1"/>
    </source>
</evidence>
<dbReference type="EMBL" id="RCML01000112">
    <property type="protein sequence ID" value="KAG2990742.1"/>
    <property type="molecule type" value="Genomic_DNA"/>
</dbReference>
<dbReference type="AlphaFoldDB" id="A0A329RUH5"/>